<feature type="transmembrane region" description="Helical" evidence="1">
    <location>
        <begin position="24"/>
        <end position="43"/>
    </location>
</feature>
<feature type="transmembrane region" description="Helical" evidence="1">
    <location>
        <begin position="159"/>
        <end position="177"/>
    </location>
</feature>
<proteinExistence type="predicted"/>
<organism evidence="2 3">
    <name type="scientific">Paragemmobacter straminiformis</name>
    <dbReference type="NCBI Taxonomy" id="2045119"/>
    <lineage>
        <taxon>Bacteria</taxon>
        <taxon>Pseudomonadati</taxon>
        <taxon>Pseudomonadota</taxon>
        <taxon>Alphaproteobacteria</taxon>
        <taxon>Rhodobacterales</taxon>
        <taxon>Paracoccaceae</taxon>
        <taxon>Paragemmobacter</taxon>
    </lineage>
</organism>
<evidence type="ECO:0000313" key="2">
    <source>
        <dbReference type="EMBL" id="MBC2837638.1"/>
    </source>
</evidence>
<dbReference type="Pfam" id="PF06532">
    <property type="entry name" value="NrsF"/>
    <property type="match status" value="1"/>
</dbReference>
<evidence type="ECO:0000256" key="1">
    <source>
        <dbReference type="SAM" id="Phobius"/>
    </source>
</evidence>
<dbReference type="InterPro" id="IPR009495">
    <property type="entry name" value="NrsF"/>
</dbReference>
<sequence length="211" mass="22357">MKTQDLIRRLAQDTPPPPFSERGVTLATVLAVVACTTAFLSLAGTRSDLFAAMLSPLVATKTLLPASLFILSLKAALRMARPDRAPSHALRPLLLLALVAALMWLRAFANLSPDQRFAEVGAFSLSECVGFITLLSVVPAAVLIARLQHGASMSPIRSGALAGLAAGSGAATGYSLFCVQDNPLFFVTWYGFAILLVSVLTALAGSRFLRW</sequence>
<dbReference type="RefSeq" id="WP_185799253.1">
    <property type="nucleotide sequence ID" value="NZ_JACLQD010000009.1"/>
</dbReference>
<feature type="transmembrane region" description="Helical" evidence="1">
    <location>
        <begin position="49"/>
        <end position="71"/>
    </location>
</feature>
<keyword evidence="1" id="KW-0812">Transmembrane</keyword>
<dbReference type="AlphaFoldDB" id="A0A842IGU0"/>
<dbReference type="PROSITE" id="PS51257">
    <property type="entry name" value="PROKAR_LIPOPROTEIN"/>
    <property type="match status" value="1"/>
</dbReference>
<protein>
    <submittedName>
        <fullName evidence="2">DUF1109 domain-containing protein</fullName>
    </submittedName>
</protein>
<feature type="transmembrane region" description="Helical" evidence="1">
    <location>
        <begin position="92"/>
        <end position="109"/>
    </location>
</feature>
<feature type="transmembrane region" description="Helical" evidence="1">
    <location>
        <begin position="129"/>
        <end position="147"/>
    </location>
</feature>
<dbReference type="Proteomes" id="UP000555411">
    <property type="component" value="Unassembled WGS sequence"/>
</dbReference>
<dbReference type="EMBL" id="JACLQD010000009">
    <property type="protein sequence ID" value="MBC2837638.1"/>
    <property type="molecule type" value="Genomic_DNA"/>
</dbReference>
<keyword evidence="1" id="KW-1133">Transmembrane helix</keyword>
<keyword evidence="3" id="KW-1185">Reference proteome</keyword>
<name>A0A842IGU0_9RHOB</name>
<feature type="transmembrane region" description="Helical" evidence="1">
    <location>
        <begin position="189"/>
        <end position="209"/>
    </location>
</feature>
<accession>A0A842IGU0</accession>
<comment type="caution">
    <text evidence="2">The sequence shown here is derived from an EMBL/GenBank/DDBJ whole genome shotgun (WGS) entry which is preliminary data.</text>
</comment>
<evidence type="ECO:0000313" key="3">
    <source>
        <dbReference type="Proteomes" id="UP000555411"/>
    </source>
</evidence>
<reference evidence="2 3" key="1">
    <citation type="journal article" date="2017" name="Int. J. Syst. Evol. Microbiol.">
        <title>Gemmobacter straminiformis sp. nov., isolated from an artificial fountain.</title>
        <authorList>
            <person name="Kang J.Y."/>
            <person name="Kim M.J."/>
            <person name="Chun J."/>
            <person name="Son K.P."/>
            <person name="Jahng K.Y."/>
        </authorList>
    </citation>
    <scope>NUCLEOTIDE SEQUENCE [LARGE SCALE GENOMIC DNA]</scope>
    <source>
        <strain evidence="2 3">CAM-8</strain>
    </source>
</reference>
<gene>
    <name evidence="2" type="ORF">H7F16_19150</name>
</gene>
<keyword evidence="1" id="KW-0472">Membrane</keyword>